<evidence type="ECO:0000313" key="1">
    <source>
        <dbReference type="EMBL" id="CAH0100208.1"/>
    </source>
</evidence>
<dbReference type="AlphaFoldDB" id="A0A8J2RIA1"/>
<protein>
    <submittedName>
        <fullName evidence="1">Uncharacterized protein</fullName>
    </submittedName>
</protein>
<keyword evidence="2" id="KW-1185">Reference proteome</keyword>
<accession>A0A8J2RIA1</accession>
<dbReference type="EMBL" id="CAKKLH010000034">
    <property type="protein sequence ID" value="CAH0100208.1"/>
    <property type="molecule type" value="Genomic_DNA"/>
</dbReference>
<dbReference type="Proteomes" id="UP000789390">
    <property type="component" value="Unassembled WGS sequence"/>
</dbReference>
<comment type="caution">
    <text evidence="1">The sequence shown here is derived from an EMBL/GenBank/DDBJ whole genome shotgun (WGS) entry which is preliminary data.</text>
</comment>
<proteinExistence type="predicted"/>
<dbReference type="InterPro" id="IPR027417">
    <property type="entry name" value="P-loop_NTPase"/>
</dbReference>
<dbReference type="OrthoDB" id="6339380at2759"/>
<dbReference type="Gene3D" id="3.40.50.300">
    <property type="entry name" value="P-loop containing nucleotide triphosphate hydrolases"/>
    <property type="match status" value="1"/>
</dbReference>
<sequence length="181" mass="20321">MERRTKVNKGIEEALLIHRAGINQTTFRILITGPEDVIPVLARHMKKCIFDKHKVTNLKIHHAVSLNEEIASKLRSDGLHAVVLCTDASKLMMKSNIQETLKYLDFDIISTSMFIVNLIHPVAAIFPTVAEAVKKLSVAYTIHVFNILFEDEESVKFGLDRVSTAVLLGAKFIHGYEPQSL</sequence>
<organism evidence="1 2">
    <name type="scientific">Daphnia galeata</name>
    <dbReference type="NCBI Taxonomy" id="27404"/>
    <lineage>
        <taxon>Eukaryota</taxon>
        <taxon>Metazoa</taxon>
        <taxon>Ecdysozoa</taxon>
        <taxon>Arthropoda</taxon>
        <taxon>Crustacea</taxon>
        <taxon>Branchiopoda</taxon>
        <taxon>Diplostraca</taxon>
        <taxon>Cladocera</taxon>
        <taxon>Anomopoda</taxon>
        <taxon>Daphniidae</taxon>
        <taxon>Daphnia</taxon>
    </lineage>
</organism>
<reference evidence="1" key="1">
    <citation type="submission" date="2021-11" db="EMBL/GenBank/DDBJ databases">
        <authorList>
            <person name="Schell T."/>
        </authorList>
    </citation>
    <scope>NUCLEOTIDE SEQUENCE</scope>
    <source>
        <strain evidence="1">M5</strain>
    </source>
</reference>
<evidence type="ECO:0000313" key="2">
    <source>
        <dbReference type="Proteomes" id="UP000789390"/>
    </source>
</evidence>
<gene>
    <name evidence="1" type="ORF">DGAL_LOCUS2400</name>
</gene>
<name>A0A8J2RIA1_9CRUS</name>